<dbReference type="Proteomes" id="UP000035081">
    <property type="component" value="Chromosome"/>
</dbReference>
<reference evidence="1 2" key="1">
    <citation type="journal article" date="2014" name="Genome Announc.">
        <title>Draft Genome Sequences of Marinobacter similis A3d10T and Marinobacter salarius R9SW1T.</title>
        <authorList>
            <person name="Ivanova E.P."/>
            <person name="Ng H.J."/>
            <person name="Webb H.K."/>
            <person name="Feng G."/>
            <person name="Oshima K."/>
            <person name="Hattori M."/>
            <person name="Ohkuma M."/>
            <person name="Sergeev A.F."/>
            <person name="Mikhailov V.V."/>
            <person name="Crawford R.J."/>
            <person name="Sawabe T."/>
        </authorList>
    </citation>
    <scope>NUCLEOTIDE SEQUENCE [LARGE SCALE GENOMIC DNA]</scope>
    <source>
        <strain evidence="2">A3d10 and R9SW1</strain>
    </source>
</reference>
<dbReference type="EMBL" id="CP007152">
    <property type="protein sequence ID" value="AHI31266.1"/>
    <property type="molecule type" value="Genomic_DNA"/>
</dbReference>
<evidence type="ECO:0000313" key="2">
    <source>
        <dbReference type="Proteomes" id="UP000035081"/>
    </source>
</evidence>
<evidence type="ECO:0008006" key="3">
    <source>
        <dbReference type="Google" id="ProtNLM"/>
    </source>
</evidence>
<dbReference type="HOGENOM" id="CLU_2093933_0_0_6"/>
<evidence type="ECO:0000313" key="1">
    <source>
        <dbReference type="EMBL" id="AHI31266.1"/>
    </source>
</evidence>
<dbReference type="KEGG" id="msr:AU15_07770"/>
<organism evidence="1 2">
    <name type="scientific">Marinobacter salarius</name>
    <dbReference type="NCBI Taxonomy" id="1420917"/>
    <lineage>
        <taxon>Bacteria</taxon>
        <taxon>Pseudomonadati</taxon>
        <taxon>Pseudomonadota</taxon>
        <taxon>Gammaproteobacteria</taxon>
        <taxon>Pseudomonadales</taxon>
        <taxon>Marinobacteraceae</taxon>
        <taxon>Marinobacter</taxon>
    </lineage>
</organism>
<protein>
    <recommendedName>
        <fullName evidence="3">Antirestriction protein ArdR</fullName>
    </recommendedName>
</protein>
<sequence length="116" mass="13075">MNNQRIEQAEAFRNERGYQGGYVIFFAGEIAGWARYLDRPSAWMPGCIAVDDAGNEYHATGGDEQNGALSWEYYFVSHRAKPFVPVSPEFGTEKEAENWFALYGDESMRLVSAGHL</sequence>
<gene>
    <name evidence="1" type="ORF">AU15_07770</name>
</gene>
<proteinExistence type="predicted"/>
<accession>W5YQ68</accession>
<dbReference type="AlphaFoldDB" id="W5YQ68"/>
<name>W5YQ68_9GAMM</name>